<dbReference type="AlphaFoldDB" id="A0A6P8ZDH4"/>
<dbReference type="OrthoDB" id="10665051at2759"/>
<gene>
    <name evidence="3" type="primary">LOC117649171</name>
</gene>
<dbReference type="RefSeq" id="XP_034247552.1">
    <property type="nucleotide sequence ID" value="XM_034391661.1"/>
</dbReference>
<dbReference type="Proteomes" id="UP000515158">
    <property type="component" value="Unplaced"/>
</dbReference>
<proteinExistence type="predicted"/>
<feature type="compositionally biased region" description="Low complexity" evidence="1">
    <location>
        <begin position="137"/>
        <end position="151"/>
    </location>
</feature>
<dbReference type="InParanoid" id="A0A6P8ZDH4"/>
<dbReference type="GeneID" id="117649171"/>
<protein>
    <submittedName>
        <fullName evidence="3">Uncharacterized protein LOC117649171 isoform X1</fullName>
    </submittedName>
</protein>
<name>A0A6P8ZDH4_THRPL</name>
<evidence type="ECO:0000256" key="1">
    <source>
        <dbReference type="SAM" id="MobiDB-lite"/>
    </source>
</evidence>
<reference evidence="3" key="1">
    <citation type="submission" date="2025-08" db="UniProtKB">
        <authorList>
            <consortium name="RefSeq"/>
        </authorList>
    </citation>
    <scope>IDENTIFICATION</scope>
    <source>
        <tissue evidence="3">Total insect</tissue>
    </source>
</reference>
<feature type="region of interest" description="Disordered" evidence="1">
    <location>
        <begin position="132"/>
        <end position="155"/>
    </location>
</feature>
<evidence type="ECO:0000313" key="2">
    <source>
        <dbReference type="Proteomes" id="UP000515158"/>
    </source>
</evidence>
<evidence type="ECO:0000313" key="3">
    <source>
        <dbReference type="RefSeq" id="XP_034247552.1"/>
    </source>
</evidence>
<dbReference type="KEGG" id="tpal:117649171"/>
<organism evidence="3">
    <name type="scientific">Thrips palmi</name>
    <name type="common">Melon thrips</name>
    <dbReference type="NCBI Taxonomy" id="161013"/>
    <lineage>
        <taxon>Eukaryota</taxon>
        <taxon>Metazoa</taxon>
        <taxon>Ecdysozoa</taxon>
        <taxon>Arthropoda</taxon>
        <taxon>Hexapoda</taxon>
        <taxon>Insecta</taxon>
        <taxon>Pterygota</taxon>
        <taxon>Neoptera</taxon>
        <taxon>Paraneoptera</taxon>
        <taxon>Thysanoptera</taxon>
        <taxon>Terebrantia</taxon>
        <taxon>Thripoidea</taxon>
        <taxon>Thripidae</taxon>
        <taxon>Thrips</taxon>
    </lineage>
</organism>
<accession>A0A6P8ZDH4</accession>
<keyword evidence="2" id="KW-1185">Reference proteome</keyword>
<sequence length="425" mass="44948">MRKEVAEIAREKSVRAVLQSPTHNGHHRHQGLPQCVHHDGVCTGEHGTVGNCCNLDNLYCHKTNPSWKEGRCYYGNGPNDLRCIPHDGVCTGEHGTQGNCCTGQGLYCHKGDPSWPLGRCYFVAPGATLPGAGQGAAGRPPAQAPPAGGRPTVTGQQVAEGVNSSFVPPGSLRCVSHDGVCTGEHGTVGNCCSKDNLYCHKSNPQWSEGRCYYGNGPNELRCIPHDGVCAGEHGTQGNCCTGQGLYCHKGDPSWPLGRCYFVAPGTTLPGFDQVAAGRPPAQAPVAAARPPLTGQEVVEGANSSFIPTGQDDCIPHRGVCTGANDSDGNCCADQGLYCHKEQPHSLTGRCFVRPILDLPEETTQHDLPGQSSDDGATDCVPFDGECTGVDGTRGNCCSGTGLYCNKAHPSFPKGRCFYREGTFWI</sequence>